<dbReference type="EMBL" id="JAGQDD010000024">
    <property type="protein sequence ID" value="MBQ0933165.1"/>
    <property type="molecule type" value="Genomic_DNA"/>
</dbReference>
<protein>
    <recommendedName>
        <fullName evidence="4">DUF3047 domain-containing protein</fullName>
    </recommendedName>
</protein>
<keyword evidence="1" id="KW-0732">Signal</keyword>
<comment type="caution">
    <text evidence="2">The sequence shown here is derived from an EMBL/GenBank/DDBJ whole genome shotgun (WGS) entry which is preliminary data.</text>
</comment>
<organism evidence="2 3">
    <name type="scientific">Ideonella alba</name>
    <dbReference type="NCBI Taxonomy" id="2824118"/>
    <lineage>
        <taxon>Bacteria</taxon>
        <taxon>Pseudomonadati</taxon>
        <taxon>Pseudomonadota</taxon>
        <taxon>Betaproteobacteria</taxon>
        <taxon>Burkholderiales</taxon>
        <taxon>Sphaerotilaceae</taxon>
        <taxon>Ideonella</taxon>
    </lineage>
</organism>
<evidence type="ECO:0000313" key="3">
    <source>
        <dbReference type="Proteomes" id="UP000676246"/>
    </source>
</evidence>
<proteinExistence type="predicted"/>
<feature type="chain" id="PRO_5037278784" description="DUF3047 domain-containing protein" evidence="1">
    <location>
        <begin position="19"/>
        <end position="238"/>
    </location>
</feature>
<feature type="signal peptide" evidence="1">
    <location>
        <begin position="1"/>
        <end position="18"/>
    </location>
</feature>
<evidence type="ECO:0008006" key="4">
    <source>
        <dbReference type="Google" id="ProtNLM"/>
    </source>
</evidence>
<name>A0A941BDM9_9BURK</name>
<dbReference type="RefSeq" id="WP_210856832.1">
    <property type="nucleotide sequence ID" value="NZ_JAGQDD010000024.1"/>
</dbReference>
<gene>
    <name evidence="2" type="ORF">KAK03_22060</name>
</gene>
<accession>A0A941BDM9</accession>
<keyword evidence="3" id="KW-1185">Reference proteome</keyword>
<evidence type="ECO:0000313" key="2">
    <source>
        <dbReference type="EMBL" id="MBQ0933165.1"/>
    </source>
</evidence>
<dbReference type="Proteomes" id="UP000676246">
    <property type="component" value="Unassembled WGS sequence"/>
</dbReference>
<dbReference type="AlphaFoldDB" id="A0A941BDM9"/>
<reference evidence="2 3" key="1">
    <citation type="submission" date="2021-04" db="EMBL/GenBank/DDBJ databases">
        <title>The genome sequence of Ideonella sp. 3Y2.</title>
        <authorList>
            <person name="Liu Y."/>
        </authorList>
    </citation>
    <scope>NUCLEOTIDE SEQUENCE [LARGE SCALE GENOMIC DNA]</scope>
    <source>
        <strain evidence="2 3">3Y2</strain>
    </source>
</reference>
<evidence type="ECO:0000256" key="1">
    <source>
        <dbReference type="SAM" id="SignalP"/>
    </source>
</evidence>
<sequence>MKSLLGALVWVMAGAAVASPVEWVDIQLPPRTHAEWVTNDAVVNGLPTRLQHFVSELTPREVFDFFEREWARRSVGAPRRVDTGGWMALSTLAGGLQVAVQVREHPEGRGCEGLISWGHVQGLRRDLAPTWLPRFSDHRIAQSMASTDGPVRSERVTLVSRAPFEVQVRRWRDHWQRQGWRATFDRESPADAATGRSWLASFERPPQSVDVVISWQPQAQRGVATINLLAPATAALTR</sequence>